<keyword evidence="5" id="KW-0677">Repeat</keyword>
<dbReference type="GO" id="GO:0008270">
    <property type="term" value="F:zinc ion binding"/>
    <property type="evidence" value="ECO:0007669"/>
    <property type="project" value="UniProtKB-KW"/>
</dbReference>
<keyword evidence="6" id="KW-0863">Zinc-finger</keyword>
<evidence type="ECO:0000256" key="2">
    <source>
        <dbReference type="ARBA" id="ARBA00012251"/>
    </source>
</evidence>
<evidence type="ECO:0000256" key="5">
    <source>
        <dbReference type="ARBA" id="ARBA00022737"/>
    </source>
</evidence>
<dbReference type="PANTHER" id="PTHR11685">
    <property type="entry name" value="RBR FAMILY RING FINGER AND IBR DOMAIN-CONTAINING"/>
    <property type="match status" value="1"/>
</dbReference>
<reference evidence="10" key="1">
    <citation type="submission" date="2021-02" db="EMBL/GenBank/DDBJ databases">
        <authorList>
            <person name="Nowell W R."/>
        </authorList>
    </citation>
    <scope>NUCLEOTIDE SEQUENCE</scope>
</reference>
<evidence type="ECO:0000259" key="9">
    <source>
        <dbReference type="PROSITE" id="PS51873"/>
    </source>
</evidence>
<evidence type="ECO:0000313" key="11">
    <source>
        <dbReference type="Proteomes" id="UP000663834"/>
    </source>
</evidence>
<dbReference type="SMART" id="SM00647">
    <property type="entry name" value="IBR"/>
    <property type="match status" value="2"/>
</dbReference>
<dbReference type="OrthoDB" id="9978677at2759"/>
<dbReference type="InterPro" id="IPR002867">
    <property type="entry name" value="IBR_dom"/>
</dbReference>
<dbReference type="InterPro" id="IPR031127">
    <property type="entry name" value="E3_UB_ligase_RBR"/>
</dbReference>
<dbReference type="AlphaFoldDB" id="A0A815ILG3"/>
<comment type="caution">
    <text evidence="10">The sequence shown here is derived from an EMBL/GenBank/DDBJ whole genome shotgun (WGS) entry which is preliminary data.</text>
</comment>
<comment type="catalytic activity">
    <reaction evidence="1">
        <text>[E2 ubiquitin-conjugating enzyme]-S-ubiquitinyl-L-cysteine + [acceptor protein]-L-lysine = [E2 ubiquitin-conjugating enzyme]-L-cysteine + [acceptor protein]-N(6)-ubiquitinyl-L-lysine.</text>
        <dbReference type="EC" id="2.3.2.31"/>
    </reaction>
</comment>
<accession>A0A815ILG3</accession>
<evidence type="ECO:0000256" key="7">
    <source>
        <dbReference type="ARBA" id="ARBA00022786"/>
    </source>
</evidence>
<dbReference type="EC" id="2.3.2.31" evidence="2"/>
<proteinExistence type="predicted"/>
<evidence type="ECO:0000256" key="4">
    <source>
        <dbReference type="ARBA" id="ARBA00022723"/>
    </source>
</evidence>
<dbReference type="GO" id="GO:0016567">
    <property type="term" value="P:protein ubiquitination"/>
    <property type="evidence" value="ECO:0007669"/>
    <property type="project" value="InterPro"/>
</dbReference>
<evidence type="ECO:0000256" key="3">
    <source>
        <dbReference type="ARBA" id="ARBA00022679"/>
    </source>
</evidence>
<keyword evidence="3" id="KW-0808">Transferase</keyword>
<evidence type="ECO:0000256" key="8">
    <source>
        <dbReference type="ARBA" id="ARBA00022833"/>
    </source>
</evidence>
<name>A0A815ILG3_9BILA</name>
<protein>
    <recommendedName>
        <fullName evidence="2">RBR-type E3 ubiquitin transferase</fullName>
        <ecNumber evidence="2">2.3.2.31</ecNumber>
    </recommendedName>
</protein>
<feature type="non-terminal residue" evidence="10">
    <location>
        <position position="559"/>
    </location>
</feature>
<dbReference type="EMBL" id="CAJNOW010003047">
    <property type="protein sequence ID" value="CAF1370028.1"/>
    <property type="molecule type" value="Genomic_DNA"/>
</dbReference>
<feature type="domain" description="RING-type" evidence="9">
    <location>
        <begin position="183"/>
        <end position="432"/>
    </location>
</feature>
<dbReference type="Gene3D" id="1.20.120.1750">
    <property type="match status" value="1"/>
</dbReference>
<evidence type="ECO:0000256" key="1">
    <source>
        <dbReference type="ARBA" id="ARBA00001798"/>
    </source>
</evidence>
<evidence type="ECO:0000313" key="10">
    <source>
        <dbReference type="EMBL" id="CAF1370028.1"/>
    </source>
</evidence>
<dbReference type="InterPro" id="IPR044066">
    <property type="entry name" value="TRIAD_supradom"/>
</dbReference>
<dbReference type="SUPFAM" id="SSF57850">
    <property type="entry name" value="RING/U-box"/>
    <property type="match status" value="2"/>
</dbReference>
<dbReference type="Proteomes" id="UP000663834">
    <property type="component" value="Unassembled WGS sequence"/>
</dbReference>
<sequence>YRCSDEDQRVLSRAIPNLIAIAEQSLAPSLVDPPNVYLDDGNVLSITTVWSDFVGFTLEENFKTNSSFFNDFCINSGVLNEYYLASTGPMPVCREVQSSKYNYTIPSIFTDILYTKNPRYWGQLQVNPQIFRSTNGGALLLNGDLDYNSPMYSAQQTQRWLQSEHIRTKLIEMKGLAHVTSAQSHTKQGGFQSTTCTDQIIVQFLYQQELNLDLETINYTCSLKENLIGIDWLYSNPIVNQTLHTLFGNSVIDYWGINATEVELVETTTKSTANQSGRLSLEEYKRCYADINREEHIKTCPKCCTIKEINKDLLQNIRGGENTSRRVICDDCQFEWCFYCHVSWHHEMTCEEYRDREKMVRAWTSQIEDDQQNVQQCPRCKAFISKIGDCSNMSCSKCHYDFCCRCGKRRLQMKILGSHDDRYSLFGCKYNLYPEKRALRYTTRGLVAGTAALVTPLAVTTGITLCAVGTVIGLPTYGTYRLVKHIRNKSRAHRSSRQPVSRNLNEGNLNYIDDDGFIRHVEQRSLLYKQEMKQSKKIAKNQINRCEDDNQHEHSTLDQ</sequence>
<dbReference type="Pfam" id="PF22191">
    <property type="entry name" value="IBR_1"/>
    <property type="match status" value="1"/>
</dbReference>
<keyword evidence="7" id="KW-0833">Ubl conjugation pathway</keyword>
<keyword evidence="8" id="KW-0862">Zinc</keyword>
<dbReference type="Pfam" id="PF01485">
    <property type="entry name" value="IBR"/>
    <property type="match status" value="1"/>
</dbReference>
<keyword evidence="4" id="KW-0479">Metal-binding</keyword>
<gene>
    <name evidence="10" type="ORF">KQP761_LOCUS8174</name>
</gene>
<organism evidence="10 11">
    <name type="scientific">Rotaria magnacalcarata</name>
    <dbReference type="NCBI Taxonomy" id="392030"/>
    <lineage>
        <taxon>Eukaryota</taxon>
        <taxon>Metazoa</taxon>
        <taxon>Spiralia</taxon>
        <taxon>Gnathifera</taxon>
        <taxon>Rotifera</taxon>
        <taxon>Eurotatoria</taxon>
        <taxon>Bdelloidea</taxon>
        <taxon>Philodinida</taxon>
        <taxon>Philodinidae</taxon>
        <taxon>Rotaria</taxon>
    </lineage>
</organism>
<dbReference type="PROSITE" id="PS51873">
    <property type="entry name" value="TRIAD"/>
    <property type="match status" value="1"/>
</dbReference>
<evidence type="ECO:0000256" key="6">
    <source>
        <dbReference type="ARBA" id="ARBA00022771"/>
    </source>
</evidence>
<dbReference type="GO" id="GO:0061630">
    <property type="term" value="F:ubiquitin protein ligase activity"/>
    <property type="evidence" value="ECO:0007669"/>
    <property type="project" value="UniProtKB-EC"/>
</dbReference>